<reference evidence="1" key="1">
    <citation type="journal article" date="2020" name="Stud. Mycol.">
        <title>101 Dothideomycetes genomes: a test case for predicting lifestyles and emergence of pathogens.</title>
        <authorList>
            <person name="Haridas S."/>
            <person name="Albert R."/>
            <person name="Binder M."/>
            <person name="Bloem J."/>
            <person name="Labutti K."/>
            <person name="Salamov A."/>
            <person name="Andreopoulos B."/>
            <person name="Baker S."/>
            <person name="Barry K."/>
            <person name="Bills G."/>
            <person name="Bluhm B."/>
            <person name="Cannon C."/>
            <person name="Castanera R."/>
            <person name="Culley D."/>
            <person name="Daum C."/>
            <person name="Ezra D."/>
            <person name="Gonzalez J."/>
            <person name="Henrissat B."/>
            <person name="Kuo A."/>
            <person name="Liang C."/>
            <person name="Lipzen A."/>
            <person name="Lutzoni F."/>
            <person name="Magnuson J."/>
            <person name="Mondo S."/>
            <person name="Nolan M."/>
            <person name="Ohm R."/>
            <person name="Pangilinan J."/>
            <person name="Park H.-J."/>
            <person name="Ramirez L."/>
            <person name="Alfaro M."/>
            <person name="Sun H."/>
            <person name="Tritt A."/>
            <person name="Yoshinaga Y."/>
            <person name="Zwiers L.-H."/>
            <person name="Turgeon B."/>
            <person name="Goodwin S."/>
            <person name="Spatafora J."/>
            <person name="Crous P."/>
            <person name="Grigoriev I."/>
        </authorList>
    </citation>
    <scope>NUCLEOTIDE SEQUENCE</scope>
    <source>
        <strain evidence="1">CBS 113818</strain>
    </source>
</reference>
<proteinExistence type="predicted"/>
<protein>
    <submittedName>
        <fullName evidence="1">Uncharacterized protein</fullName>
    </submittedName>
</protein>
<evidence type="ECO:0000313" key="2">
    <source>
        <dbReference type="Proteomes" id="UP000799424"/>
    </source>
</evidence>
<dbReference type="InterPro" id="IPR038883">
    <property type="entry name" value="AN11006-like"/>
</dbReference>
<name>A0A6A7AC10_9PLEO</name>
<feature type="non-terminal residue" evidence="1">
    <location>
        <position position="1"/>
    </location>
</feature>
<dbReference type="EMBL" id="MU006220">
    <property type="protein sequence ID" value="KAF2830239.1"/>
    <property type="molecule type" value="Genomic_DNA"/>
</dbReference>
<accession>A0A6A7AC10</accession>
<evidence type="ECO:0000313" key="1">
    <source>
        <dbReference type="EMBL" id="KAF2830239.1"/>
    </source>
</evidence>
<dbReference type="OrthoDB" id="62952at2759"/>
<dbReference type="PANTHER" id="PTHR42085">
    <property type="entry name" value="F-BOX DOMAIN-CONTAINING PROTEIN"/>
    <property type="match status" value="1"/>
</dbReference>
<gene>
    <name evidence="1" type="ORF">CC86DRAFT_274217</name>
</gene>
<feature type="non-terminal residue" evidence="1">
    <location>
        <position position="248"/>
    </location>
</feature>
<dbReference type="Proteomes" id="UP000799424">
    <property type="component" value="Unassembled WGS sequence"/>
</dbReference>
<dbReference type="AlphaFoldDB" id="A0A6A7AC10"/>
<dbReference type="PANTHER" id="PTHR42085:SF1">
    <property type="entry name" value="F-BOX DOMAIN-CONTAINING PROTEIN"/>
    <property type="match status" value="1"/>
</dbReference>
<sequence>PSLLTLPPDIRLRIYTPLLTSPHSLKGPTARQSSPEKPLYNIHTAILRVNKQINTEARHVFFGMNVFSLSAMPPVQEVEDEEEDGSGAFEPPLQLKDLALVRRLEIDLVYAGPRTGAERYIQNLSFVLGAVKSSLIALRIAGDSRAHATQDGCAGLGGMGGGDGMEEGGMDVKTYLRGFLAASSSPRFLDALAALHTKTIALGFDFEDVCFRLSVEKDVLAKGWLVWIVGQVLVARTEIGIRDALGEL</sequence>
<keyword evidence="2" id="KW-1185">Reference proteome</keyword>
<organism evidence="1 2">
    <name type="scientific">Ophiobolus disseminans</name>
    <dbReference type="NCBI Taxonomy" id="1469910"/>
    <lineage>
        <taxon>Eukaryota</taxon>
        <taxon>Fungi</taxon>
        <taxon>Dikarya</taxon>
        <taxon>Ascomycota</taxon>
        <taxon>Pezizomycotina</taxon>
        <taxon>Dothideomycetes</taxon>
        <taxon>Pleosporomycetidae</taxon>
        <taxon>Pleosporales</taxon>
        <taxon>Pleosporineae</taxon>
        <taxon>Phaeosphaeriaceae</taxon>
        <taxon>Ophiobolus</taxon>
    </lineage>
</organism>